<feature type="compositionally biased region" description="Basic and acidic residues" evidence="1">
    <location>
        <begin position="1349"/>
        <end position="1358"/>
    </location>
</feature>
<gene>
    <name evidence="2" type="ORF">LWI29_012648</name>
</gene>
<feature type="region of interest" description="Disordered" evidence="1">
    <location>
        <begin position="824"/>
        <end position="848"/>
    </location>
</feature>
<dbReference type="PANTHER" id="PTHR34536">
    <property type="entry name" value="DENTIN SIALOPHOSPHOPROTEIN-LIKE PROTEIN"/>
    <property type="match status" value="1"/>
</dbReference>
<evidence type="ECO:0000256" key="1">
    <source>
        <dbReference type="SAM" id="MobiDB-lite"/>
    </source>
</evidence>
<feature type="compositionally biased region" description="Basic and acidic residues" evidence="1">
    <location>
        <begin position="136"/>
        <end position="149"/>
    </location>
</feature>
<feature type="region of interest" description="Disordered" evidence="1">
    <location>
        <begin position="86"/>
        <end position="191"/>
    </location>
</feature>
<feature type="region of interest" description="Disordered" evidence="1">
    <location>
        <begin position="1123"/>
        <end position="1181"/>
    </location>
</feature>
<feature type="compositionally biased region" description="Polar residues" evidence="1">
    <location>
        <begin position="96"/>
        <end position="106"/>
    </location>
</feature>
<feature type="compositionally biased region" description="Polar residues" evidence="1">
    <location>
        <begin position="279"/>
        <end position="292"/>
    </location>
</feature>
<evidence type="ECO:0000313" key="3">
    <source>
        <dbReference type="Proteomes" id="UP001168877"/>
    </source>
</evidence>
<feature type="compositionally biased region" description="Polar residues" evidence="1">
    <location>
        <begin position="896"/>
        <end position="906"/>
    </location>
</feature>
<feature type="region of interest" description="Disordered" evidence="1">
    <location>
        <begin position="621"/>
        <end position="706"/>
    </location>
</feature>
<feature type="region of interest" description="Disordered" evidence="1">
    <location>
        <begin position="1336"/>
        <end position="1381"/>
    </location>
</feature>
<feature type="compositionally biased region" description="Polar residues" evidence="1">
    <location>
        <begin position="115"/>
        <end position="133"/>
    </location>
</feature>
<feature type="compositionally biased region" description="Basic and acidic residues" evidence="1">
    <location>
        <begin position="182"/>
        <end position="191"/>
    </location>
</feature>
<dbReference type="EMBL" id="JAUESC010000380">
    <property type="protein sequence ID" value="KAK0592060.1"/>
    <property type="molecule type" value="Genomic_DNA"/>
</dbReference>
<feature type="compositionally biased region" description="Basic and acidic residues" evidence="1">
    <location>
        <begin position="621"/>
        <end position="640"/>
    </location>
</feature>
<comment type="caution">
    <text evidence="2">The sequence shown here is derived from an EMBL/GenBank/DDBJ whole genome shotgun (WGS) entry which is preliminary data.</text>
</comment>
<name>A0AA39VT40_ACESA</name>
<proteinExistence type="predicted"/>
<feature type="region of interest" description="Disordered" evidence="1">
    <location>
        <begin position="558"/>
        <end position="597"/>
    </location>
</feature>
<dbReference type="Proteomes" id="UP001168877">
    <property type="component" value="Unassembled WGS sequence"/>
</dbReference>
<feature type="compositionally biased region" description="Acidic residues" evidence="1">
    <location>
        <begin position="680"/>
        <end position="694"/>
    </location>
</feature>
<feature type="compositionally biased region" description="Polar residues" evidence="1">
    <location>
        <begin position="827"/>
        <end position="848"/>
    </location>
</feature>
<accession>A0AA39VT40</accession>
<feature type="region of interest" description="Disordered" evidence="1">
    <location>
        <begin position="509"/>
        <end position="545"/>
    </location>
</feature>
<reference evidence="2" key="1">
    <citation type="journal article" date="2022" name="Plant J.">
        <title>Strategies of tolerance reflected in two North American maple genomes.</title>
        <authorList>
            <person name="McEvoy S.L."/>
            <person name="Sezen U.U."/>
            <person name="Trouern-Trend A."/>
            <person name="McMahon S.M."/>
            <person name="Schaberg P.G."/>
            <person name="Yang J."/>
            <person name="Wegrzyn J.L."/>
            <person name="Swenson N.G."/>
        </authorList>
    </citation>
    <scope>NUCLEOTIDE SEQUENCE</scope>
    <source>
        <strain evidence="2">NS2018</strain>
    </source>
</reference>
<evidence type="ECO:0000313" key="2">
    <source>
        <dbReference type="EMBL" id="KAK0592060.1"/>
    </source>
</evidence>
<feature type="compositionally biased region" description="Polar residues" evidence="1">
    <location>
        <begin position="514"/>
        <end position="545"/>
    </location>
</feature>
<reference evidence="2" key="2">
    <citation type="submission" date="2023-06" db="EMBL/GenBank/DDBJ databases">
        <authorList>
            <person name="Swenson N.G."/>
            <person name="Wegrzyn J.L."/>
            <person name="Mcevoy S.L."/>
        </authorList>
    </citation>
    <scope>NUCLEOTIDE SEQUENCE</scope>
    <source>
        <strain evidence="2">NS2018</strain>
        <tissue evidence="2">Leaf</tissue>
    </source>
</reference>
<feature type="compositionally biased region" description="Basic and acidic residues" evidence="1">
    <location>
        <begin position="1365"/>
        <end position="1375"/>
    </location>
</feature>
<feature type="compositionally biased region" description="Polar residues" evidence="1">
    <location>
        <begin position="572"/>
        <end position="587"/>
    </location>
</feature>
<feature type="region of interest" description="Disordered" evidence="1">
    <location>
        <begin position="483"/>
        <end position="502"/>
    </location>
</feature>
<feature type="region of interest" description="Disordered" evidence="1">
    <location>
        <begin position="896"/>
        <end position="916"/>
    </location>
</feature>
<feature type="region of interest" description="Disordered" evidence="1">
    <location>
        <begin position="259"/>
        <end position="317"/>
    </location>
</feature>
<feature type="compositionally biased region" description="Basic and acidic residues" evidence="1">
    <location>
        <begin position="219"/>
        <end position="240"/>
    </location>
</feature>
<feature type="compositionally biased region" description="Polar residues" evidence="1">
    <location>
        <begin position="1140"/>
        <end position="1150"/>
    </location>
</feature>
<keyword evidence="3" id="KW-1185">Reference proteome</keyword>
<feature type="region of interest" description="Disordered" evidence="1">
    <location>
        <begin position="219"/>
        <end position="241"/>
    </location>
</feature>
<feature type="compositionally biased region" description="Basic and acidic residues" evidence="1">
    <location>
        <begin position="491"/>
        <end position="502"/>
    </location>
</feature>
<feature type="compositionally biased region" description="Polar residues" evidence="1">
    <location>
        <begin position="300"/>
        <end position="311"/>
    </location>
</feature>
<feature type="region of interest" description="Disordered" evidence="1">
    <location>
        <begin position="1036"/>
        <end position="1058"/>
    </location>
</feature>
<feature type="compositionally biased region" description="Basic and acidic residues" evidence="1">
    <location>
        <begin position="1157"/>
        <end position="1167"/>
    </location>
</feature>
<organism evidence="2 3">
    <name type="scientific">Acer saccharum</name>
    <name type="common">Sugar maple</name>
    <dbReference type="NCBI Taxonomy" id="4024"/>
    <lineage>
        <taxon>Eukaryota</taxon>
        <taxon>Viridiplantae</taxon>
        <taxon>Streptophyta</taxon>
        <taxon>Embryophyta</taxon>
        <taxon>Tracheophyta</taxon>
        <taxon>Spermatophyta</taxon>
        <taxon>Magnoliopsida</taxon>
        <taxon>eudicotyledons</taxon>
        <taxon>Gunneridae</taxon>
        <taxon>Pentapetalae</taxon>
        <taxon>rosids</taxon>
        <taxon>malvids</taxon>
        <taxon>Sapindales</taxon>
        <taxon>Sapindaceae</taxon>
        <taxon>Hippocastanoideae</taxon>
        <taxon>Acereae</taxon>
        <taxon>Acer</taxon>
    </lineage>
</organism>
<sequence length="1381" mass="152676">MTITWLGTFAPNNDLNCFLRIQVSLSFYGALYRLFSAIVWTLQEGFICSKIWSLSPVLENEETGLKPFARMSSNYSAGVPIKKRRYPIIRPPSPTAEEQASRSVVNDSLHKEKSSPSMRSVLSNPSIGASSSGVPDVKKDSLHEERKGNSDAMNVDVVHSNASNSKVKIEEPNPTSSSVSRSDVENKEKPVAAEQSANCLLNSAKTELNLAPIEASPHHIGKDISSERKVDGKSKSEITKTSEITELSLGLKVRLDSAMAGQKGEGSRQNQESGERVSLNLSLSKGESSNQGKTDDVEANRSNWDLNTTMDSWDGTVNDEPVGQVTHGFNRIGEIQDIKPLICSVGMVGNVVTSEEQVLKENKCRSNDTLSPNLLGKPCNSNDNLHLVLSPPFLLSGLSQEPSKSSAITRSSSVMTNTRLSKAFVLTGNLNNVNIRNVKSEPIDESTKHDFKGVKAVPKGLLGTRVVKCESVDRCNPETLKLSNFSTPKLVDPRSVKPEPVHERIQESLKGIEETSNQSDKPMPQTQNIKGKMTSSADASTSGDVANRVEQSLNCKVSHLSGEVPQEKSESSRQVAAETSQMTSTSKSQDDHESNVSGMTDIAIAVDKKVDDTEQCRLKLMDEVPHDPRGNGEGPHDPRGNGEGSVSDEEKINLSGDMLEEDSYGSDYESDGNHNLETAVDAEQDGGQEEDFEDGEVRESMVDDSTEGLVCEKREIQQLSNDNFDKEHMDFAGLPGDGNPTSSYVEDKNITTEEPDKTIIDNIKEFAETTHGERANKNDDLKDAILGESSAVETFTDGAEKKQLIRTPSRQSIVMLGMNDVPKAQESEQPSDQATNASQGSPVTVAQGSDVNVKEIDVQKDVSALATAEASLNVDDAAKDANNGGNKSRIITLSRTSNMSSPSKSRVVSGRSLPSQAGRERFDVAVEGDTLHPRGRDEIYPDGSHRFTRERYQDQQSRNPRLNFVRGRGRISSRIDTQHGNWDPEFHCGLPEFRGPRHKYASEVDHEFNSYNVGMNGTFAGSGRGGRKLLNDEGPFFRHLPSRRRSPGFREGPPGRGIEMVRRVPRNISPGRCIGEDGSELVGLRHGEKFMKGLHNDSSDPMYTHPQSSYEGMDGPFVQGNRNFMPIQRRGPPRIRSKSPIGSRTRSPGTWSPPRRRSPDGFGRHPELPNQRSPPIFRMRSPEDSCFPGGMVVRGHGAPFMSRPSNELRDMDSGRDIGHHRSVPNRSPSGRILLRNNRRFDIADPHERTDGDDFFGRPMHPVRFQELAADGTGEERRRFGERRGLVRPFRPPYNGPEGGEFPLNAEGGPRPFRLCPNNDSEFHDRGNLREREFDRRIKNRPGNAPRRTRNIEEQDGNYRHGGQVWHDDGLDDMSRIKRKRF</sequence>
<feature type="compositionally biased region" description="Acidic residues" evidence="1">
    <location>
        <begin position="658"/>
        <end position="670"/>
    </location>
</feature>
<protein>
    <submittedName>
        <fullName evidence="2">Uncharacterized protein</fullName>
    </submittedName>
</protein>
<dbReference type="PANTHER" id="PTHR34536:SF4">
    <property type="entry name" value="BTZ DOMAIN-CONTAINING PROTEIN"/>
    <property type="match status" value="1"/>
</dbReference>